<proteinExistence type="predicted"/>
<comment type="caution">
    <text evidence="2">The sequence shown here is derived from an EMBL/GenBank/DDBJ whole genome shotgun (WGS) entry which is preliminary data.</text>
</comment>
<feature type="non-terminal residue" evidence="2">
    <location>
        <position position="1"/>
    </location>
</feature>
<gene>
    <name evidence="2" type="ORF">PFISCL1PPCAC_1034</name>
</gene>
<dbReference type="EMBL" id="BTSY01000001">
    <property type="protein sequence ID" value="GMT09737.1"/>
    <property type="molecule type" value="Genomic_DNA"/>
</dbReference>
<keyword evidence="3" id="KW-1185">Reference proteome</keyword>
<evidence type="ECO:0000313" key="2">
    <source>
        <dbReference type="EMBL" id="GMT09737.1"/>
    </source>
</evidence>
<feature type="region of interest" description="Disordered" evidence="1">
    <location>
        <begin position="49"/>
        <end position="77"/>
    </location>
</feature>
<name>A0AAV5UT25_9BILA</name>
<protein>
    <submittedName>
        <fullName evidence="2">Uncharacterized protein</fullName>
    </submittedName>
</protein>
<reference evidence="2" key="1">
    <citation type="submission" date="2023-10" db="EMBL/GenBank/DDBJ databases">
        <title>Genome assembly of Pristionchus species.</title>
        <authorList>
            <person name="Yoshida K."/>
            <person name="Sommer R.J."/>
        </authorList>
    </citation>
    <scope>NUCLEOTIDE SEQUENCE</scope>
    <source>
        <strain evidence="2">RS5133</strain>
    </source>
</reference>
<feature type="non-terminal residue" evidence="2">
    <location>
        <position position="77"/>
    </location>
</feature>
<organism evidence="2 3">
    <name type="scientific">Pristionchus fissidentatus</name>
    <dbReference type="NCBI Taxonomy" id="1538716"/>
    <lineage>
        <taxon>Eukaryota</taxon>
        <taxon>Metazoa</taxon>
        <taxon>Ecdysozoa</taxon>
        <taxon>Nematoda</taxon>
        <taxon>Chromadorea</taxon>
        <taxon>Rhabditida</taxon>
        <taxon>Rhabditina</taxon>
        <taxon>Diplogasteromorpha</taxon>
        <taxon>Diplogasteroidea</taxon>
        <taxon>Neodiplogasteridae</taxon>
        <taxon>Pristionchus</taxon>
    </lineage>
</organism>
<accession>A0AAV5UT25</accession>
<evidence type="ECO:0000313" key="3">
    <source>
        <dbReference type="Proteomes" id="UP001432322"/>
    </source>
</evidence>
<evidence type="ECO:0000256" key="1">
    <source>
        <dbReference type="SAM" id="MobiDB-lite"/>
    </source>
</evidence>
<feature type="compositionally biased region" description="Basic and acidic residues" evidence="1">
    <location>
        <begin position="63"/>
        <end position="77"/>
    </location>
</feature>
<sequence length="77" mass="8867">QPHTTSLPGLVPQQQQYSNIPVYKNHVEHSVQRTELIDVSSDDEFNDVEKRGHLQVETCQPSAEKKRRTEEESRPIA</sequence>
<dbReference type="Proteomes" id="UP001432322">
    <property type="component" value="Unassembled WGS sequence"/>
</dbReference>
<dbReference type="AlphaFoldDB" id="A0AAV5UT25"/>